<feature type="region of interest" description="Disordered" evidence="2">
    <location>
        <begin position="384"/>
        <end position="453"/>
    </location>
</feature>
<feature type="compositionally biased region" description="Polar residues" evidence="2">
    <location>
        <begin position="413"/>
        <end position="453"/>
    </location>
</feature>
<feature type="region of interest" description="Disordered" evidence="2">
    <location>
        <begin position="858"/>
        <end position="889"/>
    </location>
</feature>
<dbReference type="Pfam" id="PF24065">
    <property type="entry name" value="REV3_N"/>
    <property type="match status" value="1"/>
</dbReference>
<dbReference type="SUPFAM" id="SSF53098">
    <property type="entry name" value="Ribonuclease H-like"/>
    <property type="match status" value="1"/>
</dbReference>
<dbReference type="GO" id="GO:0003887">
    <property type="term" value="F:DNA-directed DNA polymerase activity"/>
    <property type="evidence" value="ECO:0007669"/>
    <property type="project" value="UniProtKB-EC"/>
</dbReference>
<dbReference type="OrthoDB" id="2414538at2759"/>
<feature type="compositionally biased region" description="Polar residues" evidence="2">
    <location>
        <begin position="505"/>
        <end position="522"/>
    </location>
</feature>
<organism evidence="5 6">
    <name type="scientific">Bugula neritina</name>
    <name type="common">Brown bryozoan</name>
    <name type="synonym">Sertularia neritina</name>
    <dbReference type="NCBI Taxonomy" id="10212"/>
    <lineage>
        <taxon>Eukaryota</taxon>
        <taxon>Metazoa</taxon>
        <taxon>Spiralia</taxon>
        <taxon>Lophotrochozoa</taxon>
        <taxon>Bryozoa</taxon>
        <taxon>Gymnolaemata</taxon>
        <taxon>Cheilostomatida</taxon>
        <taxon>Flustrina</taxon>
        <taxon>Buguloidea</taxon>
        <taxon>Bugulidae</taxon>
        <taxon>Bugula</taxon>
    </lineage>
</organism>
<feature type="region of interest" description="Disordered" evidence="2">
    <location>
        <begin position="485"/>
        <end position="528"/>
    </location>
</feature>
<comment type="caution">
    <text evidence="5">The sequence shown here is derived from an EMBL/GenBank/DDBJ whole genome shotgun (WGS) entry which is preliminary data.</text>
</comment>
<dbReference type="AlphaFoldDB" id="A0A7J7IWQ9"/>
<dbReference type="GO" id="GO:0042276">
    <property type="term" value="P:error-prone translesion synthesis"/>
    <property type="evidence" value="ECO:0007669"/>
    <property type="project" value="TreeGrafter"/>
</dbReference>
<dbReference type="Gene3D" id="3.30.342.10">
    <property type="entry name" value="DNA Polymerase, chain B, domain 1"/>
    <property type="match status" value="1"/>
</dbReference>
<comment type="catalytic activity">
    <reaction evidence="1">
        <text>DNA(n) + a 2'-deoxyribonucleoside 5'-triphosphate = DNA(n+1) + diphosphate</text>
        <dbReference type="Rhea" id="RHEA:22508"/>
        <dbReference type="Rhea" id="RHEA-COMP:17339"/>
        <dbReference type="Rhea" id="RHEA-COMP:17340"/>
        <dbReference type="ChEBI" id="CHEBI:33019"/>
        <dbReference type="ChEBI" id="CHEBI:61560"/>
        <dbReference type="ChEBI" id="CHEBI:173112"/>
        <dbReference type="EC" id="2.7.7.7"/>
    </reaction>
</comment>
<dbReference type="EMBL" id="VXIV02003354">
    <property type="protein sequence ID" value="KAF6017861.1"/>
    <property type="molecule type" value="Genomic_DNA"/>
</dbReference>
<name>A0A7J7IWQ9_BUGNE</name>
<evidence type="ECO:0000259" key="4">
    <source>
        <dbReference type="Pfam" id="PF24065"/>
    </source>
</evidence>
<feature type="region of interest" description="Disordered" evidence="2">
    <location>
        <begin position="275"/>
        <end position="295"/>
    </location>
</feature>
<evidence type="ECO:0000313" key="6">
    <source>
        <dbReference type="Proteomes" id="UP000593567"/>
    </source>
</evidence>
<dbReference type="GO" id="GO:0005634">
    <property type="term" value="C:nucleus"/>
    <property type="evidence" value="ECO:0007669"/>
    <property type="project" value="TreeGrafter"/>
</dbReference>
<feature type="compositionally biased region" description="Basic and acidic residues" evidence="2">
    <location>
        <begin position="277"/>
        <end position="293"/>
    </location>
</feature>
<accession>A0A7J7IWQ9</accession>
<evidence type="ECO:0000256" key="2">
    <source>
        <dbReference type="SAM" id="MobiDB-lite"/>
    </source>
</evidence>
<dbReference type="GO" id="GO:0016035">
    <property type="term" value="C:zeta DNA polymerase complex"/>
    <property type="evidence" value="ECO:0007669"/>
    <property type="project" value="InterPro"/>
</dbReference>
<feature type="domain" description="DNA polymerase delta/zeta catalytic subunit N-terminal" evidence="3">
    <location>
        <begin position="65"/>
        <end position="140"/>
    </location>
</feature>
<evidence type="ECO:0000256" key="1">
    <source>
        <dbReference type="ARBA" id="ARBA00049244"/>
    </source>
</evidence>
<dbReference type="Pfam" id="PF24055">
    <property type="entry name" value="POL3_N"/>
    <property type="match status" value="1"/>
</dbReference>
<feature type="region of interest" description="Disordered" evidence="2">
    <location>
        <begin position="741"/>
        <end position="795"/>
    </location>
</feature>
<dbReference type="Proteomes" id="UP000593567">
    <property type="component" value="Unassembled WGS sequence"/>
</dbReference>
<feature type="compositionally biased region" description="Polar residues" evidence="2">
    <location>
        <begin position="321"/>
        <end position="341"/>
    </location>
</feature>
<dbReference type="GO" id="GO:0000724">
    <property type="term" value="P:double-strand break repair via homologous recombination"/>
    <property type="evidence" value="ECO:0007669"/>
    <property type="project" value="TreeGrafter"/>
</dbReference>
<dbReference type="InterPro" id="IPR056447">
    <property type="entry name" value="REV3_N"/>
</dbReference>
<dbReference type="InterPro" id="IPR056435">
    <property type="entry name" value="DPOD/Z_N"/>
</dbReference>
<evidence type="ECO:0000259" key="3">
    <source>
        <dbReference type="Pfam" id="PF24055"/>
    </source>
</evidence>
<dbReference type="PANTHER" id="PTHR45812:SF1">
    <property type="entry name" value="DNA POLYMERASE ZETA CATALYTIC SUBUNIT"/>
    <property type="match status" value="1"/>
</dbReference>
<proteinExistence type="predicted"/>
<gene>
    <name evidence="5" type="ORF">EB796_023844</name>
</gene>
<feature type="domain" description="DNA polymerase zeta catalytic subunit N-terminal" evidence="4">
    <location>
        <begin position="11"/>
        <end position="64"/>
    </location>
</feature>
<evidence type="ECO:0000313" key="5">
    <source>
        <dbReference type="EMBL" id="KAF6017861.1"/>
    </source>
</evidence>
<feature type="compositionally biased region" description="Polar residues" evidence="2">
    <location>
        <begin position="770"/>
        <end position="795"/>
    </location>
</feature>
<keyword evidence="6" id="KW-1185">Reference proteome</keyword>
<protein>
    <submittedName>
        <fullName evidence="5">REV3L</fullName>
    </submittedName>
</protein>
<dbReference type="PANTHER" id="PTHR45812">
    <property type="entry name" value="DNA POLYMERASE ZETA CATALYTIC SUBUNIT"/>
    <property type="match status" value="1"/>
</dbReference>
<dbReference type="InterPro" id="IPR012337">
    <property type="entry name" value="RNaseH-like_sf"/>
</dbReference>
<reference evidence="5" key="1">
    <citation type="submission" date="2020-06" db="EMBL/GenBank/DDBJ databases">
        <title>Draft genome of Bugula neritina, a colonial animal packing powerful symbionts and potential medicines.</title>
        <authorList>
            <person name="Rayko M."/>
        </authorList>
    </citation>
    <scope>NUCLEOTIDE SEQUENCE [LARGE SCALE GENOMIC DNA]</scope>
    <source>
        <strain evidence="5">Kwan_BN1</strain>
    </source>
</reference>
<feature type="compositionally biased region" description="Basic residues" evidence="2">
    <location>
        <begin position="741"/>
        <end position="758"/>
    </location>
</feature>
<feature type="compositionally biased region" description="Basic and acidic residues" evidence="2">
    <location>
        <begin position="400"/>
        <end position="409"/>
    </location>
</feature>
<sequence>MSGDEEISKVLSMRIITTENSLEKPVSGLDATFSSFRKISTRRVPVLHLFGVTCEGKRMCMHVHGVFPYIYIPLEFEPDEVYLQRLTHAIDRALNISLGRPDSYTQHVFSINIVHGIPYYGFHHKAKVFLKIYIYNALLISRLSDLLLGGAVMGRSFQPHETHIPFILQFFIDYNLYGMNFISVSAHVKRKAVSDSVQQQAEGDETLSLSGTSNTTGTVNRSIDTLYKVSTCDQEVDVIAADILNKQLINDHVGTNPGLLALWEDEKKRLQANGLDGEVKLDAPNSQERKDPPDAGVSEVWYQRFIDMVDALDICTEEDQQSFAVPSTPGDSSLNLSSVGSQEEVNQESINHVLNFSANLTQAAEKLSCQELAALLAEHLSDDDSTKDEEYISYSPRVSPQRDGDDPWKDGSFSYSPLSSPQNQHQQDTTVASTPTTTQLPSHSPLSDSTLCASSEHRSMSVLSAGSWTSQGSRRSAKALYKWSKKWPEQSSSSNNKAASQMKSAENSQSSVKETDSASQPMGQRDHKAHFESTSFDQLENSSIFSGSQSQVNSTHSSSIIFDSDDDDWVHGTNLIQVNSTFDNLYDERNSYFDESSDEDLQTTIMAQPVWEIDDDRSCDNSVPQLDGAEDDAYEDDAHLMSETIETNSSFQVSKNTNPLKFTIRRNTSVNEDTYAPPVSQQTSSLKLKIRRTSENQYNAGHTSELISPVFENGKQLQENKPKITLNFKSLTLKIADKLNKKKKVKEKAHKKKAKKSKSNKDKKQRCEGNLNTINEDTESEQTYGPNFSKQAQPTQENVETHREVQLQNDDASYAENCTASESCIPRLKLSKKGRRFTLESSSPPNPLNIKIPLHTIPPHSIEQSPSNIPEPPIVSLKSPFPSFKQNLY</sequence>
<feature type="compositionally biased region" description="Low complexity" evidence="2">
    <location>
        <begin position="490"/>
        <end position="504"/>
    </location>
</feature>
<dbReference type="InterPro" id="IPR030559">
    <property type="entry name" value="PolZ_Rev3"/>
</dbReference>
<feature type="region of interest" description="Disordered" evidence="2">
    <location>
        <begin position="320"/>
        <end position="341"/>
    </location>
</feature>